<evidence type="ECO:0000313" key="2">
    <source>
        <dbReference type="Proteomes" id="UP001346869"/>
    </source>
</evidence>
<proteinExistence type="predicted"/>
<protein>
    <submittedName>
        <fullName evidence="1">Uncharacterized protein</fullName>
    </submittedName>
</protein>
<reference evidence="1 2" key="1">
    <citation type="journal article" date="2023" name="Genes (Basel)">
        <title>Chromosome-Level Genome Assembly and Circadian Gene Repertoire of the Patagonia Blennie Eleginops maclovinus-The Closest Ancestral Proxy of Antarctic Cryonotothenioids.</title>
        <authorList>
            <person name="Cheng C.C."/>
            <person name="Rivera-Colon A.G."/>
            <person name="Minhas B.F."/>
            <person name="Wilson L."/>
            <person name="Rayamajhi N."/>
            <person name="Vargas-Chacoff L."/>
            <person name="Catchen J.M."/>
        </authorList>
    </citation>
    <scope>NUCLEOTIDE SEQUENCE [LARGE SCALE GENOMIC DNA]</scope>
    <source>
        <strain evidence="1">JMC-PN-2008</strain>
    </source>
</reference>
<comment type="caution">
    <text evidence="1">The sequence shown here is derived from an EMBL/GenBank/DDBJ whole genome shotgun (WGS) entry which is preliminary data.</text>
</comment>
<dbReference type="AlphaFoldDB" id="A0AAN7X0M8"/>
<organism evidence="1 2">
    <name type="scientific">Eleginops maclovinus</name>
    <name type="common">Patagonian blennie</name>
    <name type="synonym">Eleginus maclovinus</name>
    <dbReference type="NCBI Taxonomy" id="56733"/>
    <lineage>
        <taxon>Eukaryota</taxon>
        <taxon>Metazoa</taxon>
        <taxon>Chordata</taxon>
        <taxon>Craniata</taxon>
        <taxon>Vertebrata</taxon>
        <taxon>Euteleostomi</taxon>
        <taxon>Actinopterygii</taxon>
        <taxon>Neopterygii</taxon>
        <taxon>Teleostei</taxon>
        <taxon>Neoteleostei</taxon>
        <taxon>Acanthomorphata</taxon>
        <taxon>Eupercaria</taxon>
        <taxon>Perciformes</taxon>
        <taxon>Notothenioidei</taxon>
        <taxon>Eleginopidae</taxon>
        <taxon>Eleginops</taxon>
    </lineage>
</organism>
<dbReference type="EMBL" id="JAUZQC010000018">
    <property type="protein sequence ID" value="KAK5855466.1"/>
    <property type="molecule type" value="Genomic_DNA"/>
</dbReference>
<keyword evidence="2" id="KW-1185">Reference proteome</keyword>
<reference evidence="1 2" key="2">
    <citation type="journal article" date="2023" name="Mol. Biol. Evol.">
        <title>Genomics of Secondarily Temperate Adaptation in the Only Non-Antarctic Icefish.</title>
        <authorList>
            <person name="Rivera-Colon A.G."/>
            <person name="Rayamajhi N."/>
            <person name="Minhas B.F."/>
            <person name="Madrigal G."/>
            <person name="Bilyk K.T."/>
            <person name="Yoon V."/>
            <person name="Hune M."/>
            <person name="Gregory S."/>
            <person name="Cheng C.H.C."/>
            <person name="Catchen J.M."/>
        </authorList>
    </citation>
    <scope>NUCLEOTIDE SEQUENCE [LARGE SCALE GENOMIC DNA]</scope>
    <source>
        <strain evidence="1">JMC-PN-2008</strain>
    </source>
</reference>
<dbReference type="Proteomes" id="UP001346869">
    <property type="component" value="Unassembled WGS sequence"/>
</dbReference>
<gene>
    <name evidence="1" type="ORF">PBY51_005567</name>
</gene>
<name>A0AAN7X0M8_ELEMC</name>
<evidence type="ECO:0000313" key="1">
    <source>
        <dbReference type="EMBL" id="KAK5855466.1"/>
    </source>
</evidence>
<accession>A0AAN7X0M8</accession>
<sequence>MQVSNREHGVVDCCVPAEVKDTSGERNMIINNHRLVYGGKKSPVEDAVDQYVTFQIGGRQRDGLRGSVRLKDANRKT</sequence>